<dbReference type="EMBL" id="FRAI01000020">
    <property type="protein sequence ID" value="SHK19062.1"/>
    <property type="molecule type" value="Genomic_DNA"/>
</dbReference>
<dbReference type="PRINTS" id="PR00038">
    <property type="entry name" value="HTHLUXR"/>
</dbReference>
<keyword evidence="6" id="KW-1185">Reference proteome</keyword>
<dbReference type="Gene3D" id="1.10.10.10">
    <property type="entry name" value="Winged helix-like DNA-binding domain superfamily/Winged helix DNA-binding domain"/>
    <property type="match status" value="1"/>
</dbReference>
<accession>A0A1M6QFN0</accession>
<keyword evidence="2" id="KW-0238">DNA-binding</keyword>
<dbReference type="CDD" id="cd06170">
    <property type="entry name" value="LuxR_C_like"/>
    <property type="match status" value="1"/>
</dbReference>
<dbReference type="GO" id="GO:0006355">
    <property type="term" value="P:regulation of DNA-templated transcription"/>
    <property type="evidence" value="ECO:0007669"/>
    <property type="project" value="InterPro"/>
</dbReference>
<reference evidence="6" key="1">
    <citation type="submission" date="2016-11" db="EMBL/GenBank/DDBJ databases">
        <authorList>
            <person name="Varghese N."/>
            <person name="Submissions S."/>
        </authorList>
    </citation>
    <scope>NUCLEOTIDE SEQUENCE [LARGE SCALE GENOMIC DNA]</scope>
    <source>
        <strain evidence="6">DSM 14826</strain>
    </source>
</reference>
<dbReference type="PANTHER" id="PTHR44688:SF16">
    <property type="entry name" value="DNA-BINDING TRANSCRIPTIONAL ACTIVATOR DEVR_DOSR"/>
    <property type="match status" value="1"/>
</dbReference>
<dbReference type="Proteomes" id="UP000243547">
    <property type="component" value="Unassembled WGS sequence"/>
</dbReference>
<dbReference type="STRING" id="1120989.SAMN02745227_01745"/>
<dbReference type="Pfam" id="PF00196">
    <property type="entry name" value="GerE"/>
    <property type="match status" value="1"/>
</dbReference>
<evidence type="ECO:0000259" key="4">
    <source>
        <dbReference type="PROSITE" id="PS50043"/>
    </source>
</evidence>
<evidence type="ECO:0000256" key="2">
    <source>
        <dbReference type="ARBA" id="ARBA00023125"/>
    </source>
</evidence>
<keyword evidence="3" id="KW-0804">Transcription</keyword>
<keyword evidence="1" id="KW-0805">Transcription regulation</keyword>
<dbReference type="PROSITE" id="PS50043">
    <property type="entry name" value="HTH_LUXR_2"/>
    <property type="match status" value="1"/>
</dbReference>
<dbReference type="PANTHER" id="PTHR44688">
    <property type="entry name" value="DNA-BINDING TRANSCRIPTIONAL ACTIVATOR DEVR_DOSR"/>
    <property type="match status" value="1"/>
</dbReference>
<dbReference type="InterPro" id="IPR016032">
    <property type="entry name" value="Sig_transdc_resp-reg_C-effctor"/>
</dbReference>
<dbReference type="RefSeq" id="WP_072907996.1">
    <property type="nucleotide sequence ID" value="NZ_FRAI01000020.1"/>
</dbReference>
<sequence length="285" mass="33136">MISRVGPLWSLKGEIEREKGNLNEAEHYIEKGLYLSKPENLYYTWNSLYKISLLYSQKKFQQGLDLITEINVTNSQFLPPIFSYFLTLWEAKICLKLQQTDKTKDILKKIGITTHSQLIDGMEEGYLILFKAYIEEKQWNIHDIDYHLNVITKKALNEGNKPLYLKTLLLLYRFHNKNKNLDKLKGILEKKRLAVDCGYYQTLIDENTDILDKTPIATTDLIEDLSKREIEILQLINKGLTNQDIADKLFLSLGTVKWYTNNIYSKLGVKNRTAALAVARKLNLL</sequence>
<evidence type="ECO:0000313" key="5">
    <source>
        <dbReference type="EMBL" id="SHK19062.1"/>
    </source>
</evidence>
<evidence type="ECO:0000256" key="3">
    <source>
        <dbReference type="ARBA" id="ARBA00023163"/>
    </source>
</evidence>
<dbReference type="PROSITE" id="PS00622">
    <property type="entry name" value="HTH_LUXR_1"/>
    <property type="match status" value="1"/>
</dbReference>
<dbReference type="InterPro" id="IPR000792">
    <property type="entry name" value="Tscrpt_reg_LuxR_C"/>
</dbReference>
<dbReference type="InterPro" id="IPR036388">
    <property type="entry name" value="WH-like_DNA-bd_sf"/>
</dbReference>
<name>A0A1M6QFN0_9FIRM</name>
<proteinExistence type="predicted"/>
<gene>
    <name evidence="5" type="ORF">SAMN02745227_01745</name>
</gene>
<dbReference type="OrthoDB" id="9789465at2"/>
<protein>
    <submittedName>
        <fullName evidence="5">Regulatory protein, luxR family</fullName>
    </submittedName>
</protein>
<dbReference type="SUPFAM" id="SSF46894">
    <property type="entry name" value="C-terminal effector domain of the bipartite response regulators"/>
    <property type="match status" value="1"/>
</dbReference>
<organism evidence="5 6">
    <name type="scientific">Anaerobranca californiensis DSM 14826</name>
    <dbReference type="NCBI Taxonomy" id="1120989"/>
    <lineage>
        <taxon>Bacteria</taxon>
        <taxon>Bacillati</taxon>
        <taxon>Bacillota</taxon>
        <taxon>Clostridia</taxon>
        <taxon>Eubacteriales</taxon>
        <taxon>Proteinivoracaceae</taxon>
        <taxon>Anaerobranca</taxon>
    </lineage>
</organism>
<evidence type="ECO:0000313" key="6">
    <source>
        <dbReference type="Proteomes" id="UP000243547"/>
    </source>
</evidence>
<feature type="domain" description="HTH luxR-type" evidence="4">
    <location>
        <begin position="218"/>
        <end position="283"/>
    </location>
</feature>
<evidence type="ECO:0000256" key="1">
    <source>
        <dbReference type="ARBA" id="ARBA00023015"/>
    </source>
</evidence>
<dbReference type="AlphaFoldDB" id="A0A1M6QFN0"/>
<dbReference type="GO" id="GO:0003677">
    <property type="term" value="F:DNA binding"/>
    <property type="evidence" value="ECO:0007669"/>
    <property type="project" value="UniProtKB-KW"/>
</dbReference>
<dbReference type="SMART" id="SM00421">
    <property type="entry name" value="HTH_LUXR"/>
    <property type="match status" value="1"/>
</dbReference>